<evidence type="ECO:0000313" key="7">
    <source>
        <dbReference type="Proteomes" id="UP001216253"/>
    </source>
</evidence>
<feature type="domain" description="Ketoreductase" evidence="5">
    <location>
        <begin position="8"/>
        <end position="187"/>
    </location>
</feature>
<dbReference type="EMBL" id="JARESE010000015">
    <property type="protein sequence ID" value="MDE8651197.1"/>
    <property type="molecule type" value="Genomic_DNA"/>
</dbReference>
<dbReference type="SMART" id="SM00822">
    <property type="entry name" value="PKS_KR"/>
    <property type="match status" value="1"/>
</dbReference>
<evidence type="ECO:0000256" key="1">
    <source>
        <dbReference type="ARBA" id="ARBA00006484"/>
    </source>
</evidence>
<keyword evidence="2" id="KW-0521">NADP</keyword>
<evidence type="ECO:0000313" key="6">
    <source>
        <dbReference type="EMBL" id="MDE8651197.1"/>
    </source>
</evidence>
<evidence type="ECO:0000259" key="5">
    <source>
        <dbReference type="SMART" id="SM00822"/>
    </source>
</evidence>
<evidence type="ECO:0000256" key="4">
    <source>
        <dbReference type="RuleBase" id="RU000363"/>
    </source>
</evidence>
<reference evidence="6 7" key="1">
    <citation type="submission" date="2023-03" db="EMBL/GenBank/DDBJ databases">
        <title>NovoSphingobium album sp. nov. isolated from polycyclic aromatic hydrocarbons- and heavy-metal polluted soil.</title>
        <authorList>
            <person name="Liu Z."/>
            <person name="Wang K."/>
        </authorList>
    </citation>
    <scope>NUCLEOTIDE SEQUENCE [LARGE SCALE GENOMIC DNA]</scope>
    <source>
        <strain evidence="6 7">H3SJ31-1</strain>
    </source>
</reference>
<dbReference type="Pfam" id="PF00106">
    <property type="entry name" value="adh_short"/>
    <property type="match status" value="1"/>
</dbReference>
<dbReference type="InterPro" id="IPR002347">
    <property type="entry name" value="SDR_fam"/>
</dbReference>
<keyword evidence="7" id="KW-1185">Reference proteome</keyword>
<dbReference type="RefSeq" id="WP_275227296.1">
    <property type="nucleotide sequence ID" value="NZ_JARESE010000015.1"/>
</dbReference>
<keyword evidence="3" id="KW-0560">Oxidoreductase</keyword>
<evidence type="ECO:0000256" key="3">
    <source>
        <dbReference type="ARBA" id="ARBA00023002"/>
    </source>
</evidence>
<evidence type="ECO:0000256" key="2">
    <source>
        <dbReference type="ARBA" id="ARBA00022857"/>
    </source>
</evidence>
<proteinExistence type="inferred from homology"/>
<name>A0ABT5WMD5_9SPHN</name>
<protein>
    <submittedName>
        <fullName evidence="6">SDR family NAD(P)-dependent oxidoreductase</fullName>
    </submittedName>
</protein>
<dbReference type="InterPro" id="IPR036291">
    <property type="entry name" value="NAD(P)-bd_dom_sf"/>
</dbReference>
<sequence>MAGALSGKVALVTGASSGIGEATALALAGHGATVAILARRRERLDALAARIEAAGGEALALPGDVAEAGEAARAVTAAVARFGRLDILVNAAGIIRAGGAEALPAGEWREVMDVNLMGTLHCCQAAIAPMKAQGGGQIVNISSLAARRPSGALGAYAASKFAVSGFSESLRQELAPAGIRVCTIEPGQTRTELANGLATGNGQATAGPARSPTDTGLRRQEFMEASDIAAAVCFVVSLPPRANVAQLLILPAASTAAV</sequence>
<comment type="similarity">
    <text evidence="1 4">Belongs to the short-chain dehydrogenases/reductases (SDR) family.</text>
</comment>
<dbReference type="PRINTS" id="PR00080">
    <property type="entry name" value="SDRFAMILY"/>
</dbReference>
<dbReference type="Proteomes" id="UP001216253">
    <property type="component" value="Unassembled WGS sequence"/>
</dbReference>
<dbReference type="PANTHER" id="PTHR43391:SF14">
    <property type="entry name" value="DEHYDROGENASE_REDUCTASE SDR FAMILY PROTEIN 7-LIKE"/>
    <property type="match status" value="1"/>
</dbReference>
<gene>
    <name evidence="6" type="ORF">PYV00_05630</name>
</gene>
<dbReference type="InterPro" id="IPR020904">
    <property type="entry name" value="Sc_DH/Rdtase_CS"/>
</dbReference>
<dbReference type="Gene3D" id="3.40.50.720">
    <property type="entry name" value="NAD(P)-binding Rossmann-like Domain"/>
    <property type="match status" value="1"/>
</dbReference>
<dbReference type="PRINTS" id="PR00081">
    <property type="entry name" value="GDHRDH"/>
</dbReference>
<comment type="caution">
    <text evidence="6">The sequence shown here is derived from an EMBL/GenBank/DDBJ whole genome shotgun (WGS) entry which is preliminary data.</text>
</comment>
<organism evidence="6 7">
    <name type="scientific">Novosphingobium album</name>
    <name type="common">ex Liu et al. 2023</name>
    <dbReference type="NCBI Taxonomy" id="3031130"/>
    <lineage>
        <taxon>Bacteria</taxon>
        <taxon>Pseudomonadati</taxon>
        <taxon>Pseudomonadota</taxon>
        <taxon>Alphaproteobacteria</taxon>
        <taxon>Sphingomonadales</taxon>
        <taxon>Sphingomonadaceae</taxon>
        <taxon>Novosphingobium</taxon>
    </lineage>
</organism>
<dbReference type="SUPFAM" id="SSF51735">
    <property type="entry name" value="NAD(P)-binding Rossmann-fold domains"/>
    <property type="match status" value="1"/>
</dbReference>
<accession>A0ABT5WMD5</accession>
<dbReference type="PROSITE" id="PS00061">
    <property type="entry name" value="ADH_SHORT"/>
    <property type="match status" value="1"/>
</dbReference>
<dbReference type="InterPro" id="IPR057326">
    <property type="entry name" value="KR_dom"/>
</dbReference>
<dbReference type="PANTHER" id="PTHR43391">
    <property type="entry name" value="RETINOL DEHYDROGENASE-RELATED"/>
    <property type="match status" value="1"/>
</dbReference>